<evidence type="ECO:0000256" key="6">
    <source>
        <dbReference type="ARBA" id="ARBA00023274"/>
    </source>
</evidence>
<dbReference type="InterPro" id="IPR022125">
    <property type="entry name" value="U3snoRNP10_N"/>
</dbReference>
<evidence type="ECO:0000256" key="7">
    <source>
        <dbReference type="RuleBase" id="RU367065"/>
    </source>
</evidence>
<dbReference type="InterPro" id="IPR012954">
    <property type="entry name" value="BP28_C_dom"/>
</dbReference>
<comment type="caution">
    <text evidence="9">The sequence shown here is derived from an EMBL/GenBank/DDBJ whole genome shotgun (WGS) entry which is preliminary data.</text>
</comment>
<comment type="function">
    <text evidence="7">Involved in nucleolar processing of pre-18S ribosomal RNA.</text>
</comment>
<evidence type="ECO:0000259" key="8">
    <source>
        <dbReference type="SMART" id="SM01036"/>
    </source>
</evidence>
<dbReference type="Pfam" id="PF23243">
    <property type="entry name" value="HEAT_HEATR1"/>
    <property type="match status" value="1"/>
</dbReference>
<dbReference type="SUPFAM" id="SSF48371">
    <property type="entry name" value="ARM repeat"/>
    <property type="match status" value="3"/>
</dbReference>
<dbReference type="GO" id="GO:0000462">
    <property type="term" value="P:maturation of SSU-rRNA from tricistronic rRNA transcript (SSU-rRNA, 5.8S rRNA, LSU-rRNA)"/>
    <property type="evidence" value="ECO:0007669"/>
    <property type="project" value="TreeGrafter"/>
</dbReference>
<gene>
    <name evidence="9" type="ORF">CUNI_LOCUS2084</name>
</gene>
<proteinExistence type="inferred from homology"/>
<dbReference type="GO" id="GO:0030515">
    <property type="term" value="F:snoRNA binding"/>
    <property type="evidence" value="ECO:0007669"/>
    <property type="project" value="TreeGrafter"/>
</dbReference>
<dbReference type="InterPro" id="IPR016024">
    <property type="entry name" value="ARM-type_fold"/>
</dbReference>
<reference evidence="9" key="1">
    <citation type="submission" date="2021-04" db="EMBL/GenBank/DDBJ databases">
        <authorList>
            <consortium name="Molecular Ecology Group"/>
        </authorList>
    </citation>
    <scope>NUCLEOTIDE SEQUENCE</scope>
</reference>
<dbReference type="Pfam" id="PF12397">
    <property type="entry name" value="U3snoRNP10"/>
    <property type="match status" value="1"/>
</dbReference>
<dbReference type="GO" id="GO:0032040">
    <property type="term" value="C:small-subunit processome"/>
    <property type="evidence" value="ECO:0007669"/>
    <property type="project" value="TreeGrafter"/>
</dbReference>
<protein>
    <recommendedName>
        <fullName evidence="7">HEAT repeat-containing protein 1</fullName>
    </recommendedName>
</protein>
<feature type="domain" description="BP28 C-terminal" evidence="8">
    <location>
        <begin position="1902"/>
        <end position="2056"/>
    </location>
</feature>
<dbReference type="PANTHER" id="PTHR13457">
    <property type="entry name" value="BAP28"/>
    <property type="match status" value="1"/>
</dbReference>
<keyword evidence="3 7" id="KW-0690">Ribosome biogenesis</keyword>
<organism evidence="9 10">
    <name type="scientific">Candidula unifasciata</name>
    <dbReference type="NCBI Taxonomy" id="100452"/>
    <lineage>
        <taxon>Eukaryota</taxon>
        <taxon>Metazoa</taxon>
        <taxon>Spiralia</taxon>
        <taxon>Lophotrochozoa</taxon>
        <taxon>Mollusca</taxon>
        <taxon>Gastropoda</taxon>
        <taxon>Heterobranchia</taxon>
        <taxon>Euthyneura</taxon>
        <taxon>Panpulmonata</taxon>
        <taxon>Eupulmonata</taxon>
        <taxon>Stylommatophora</taxon>
        <taxon>Helicina</taxon>
        <taxon>Helicoidea</taxon>
        <taxon>Geomitridae</taxon>
        <taxon>Candidula</taxon>
    </lineage>
</organism>
<dbReference type="GO" id="GO:0030686">
    <property type="term" value="C:90S preribosome"/>
    <property type="evidence" value="ECO:0007669"/>
    <property type="project" value="TreeGrafter"/>
</dbReference>
<dbReference type="Gene3D" id="1.25.10.10">
    <property type="entry name" value="Leucine-rich Repeat Variant"/>
    <property type="match status" value="2"/>
</dbReference>
<dbReference type="GO" id="GO:0045943">
    <property type="term" value="P:positive regulation of transcription by RNA polymerase I"/>
    <property type="evidence" value="ECO:0007669"/>
    <property type="project" value="TreeGrafter"/>
</dbReference>
<dbReference type="InterPro" id="IPR011989">
    <property type="entry name" value="ARM-like"/>
</dbReference>
<evidence type="ECO:0000313" key="9">
    <source>
        <dbReference type="EMBL" id="CAG5116526.1"/>
    </source>
</evidence>
<comment type="subcellular location">
    <subcellularLocation>
        <location evidence="1 7">Nucleus</location>
        <location evidence="1 7">Nucleolus</location>
    </subcellularLocation>
</comment>
<name>A0A8S3YQB3_9EUPU</name>
<dbReference type="Pfam" id="PF08146">
    <property type="entry name" value="BP28CT"/>
    <property type="match status" value="1"/>
</dbReference>
<evidence type="ECO:0000256" key="1">
    <source>
        <dbReference type="ARBA" id="ARBA00004604"/>
    </source>
</evidence>
<evidence type="ECO:0000313" key="10">
    <source>
        <dbReference type="Proteomes" id="UP000678393"/>
    </source>
</evidence>
<dbReference type="SMART" id="SM01036">
    <property type="entry name" value="BP28CT"/>
    <property type="match status" value="1"/>
</dbReference>
<evidence type="ECO:0000256" key="4">
    <source>
        <dbReference type="ARBA" id="ARBA00022552"/>
    </source>
</evidence>
<sequence length="2190" mass="245048">MTEKRTSLAEQLQKLATPQAQNVLASRDHTQASFLYDSKEAATYERQHFYNIGINGLQQLIARDERFKEFEHNLFSPSSQTLQRFVQTTEVNKMLDEAISKFLLRLSPYMQLREAHKAMEWMVHRYNVHLRNIDDLMMCLLPYHDQEPFIMALRLIRLDGNNCAKWRWLEPVKKGNVFLPRQTLITHCRATKGFLGFMCDMLNKHIEANTDESGTPSARHLQQIISFYTQTVLGVLITGPPSEAILSTLIPVVTSGLTSRDLPDYMVSSYMILSQLFMQTSLNPSLLHSFLNVIAKNAQPGLLSSAVTVIIIMFQKQDICKVSKKAFKYLSRHTSLTPLLAGLSREANTEPFVTPFMAMLAERALKDSVSSGATSESNAEENDDSAPPSLISLLLDMLSSVPLEQQSVAVVARAVLNWYKNKESNDMEVDNEVTEADGAFRVFRLLENKYSEILDTVVEEVTSADGSGEMSGIVRNLFQLSVAAAQKDLTSEPTSCMAVCLYHRQGVVRKTAVERLLQDMTLMDDLDSVQSALAARLQDEDPSVVSAVLGNPQSLWELFVDKSLLYQTLLKKLAALGGKLGRNETRNQILHALCCVPENVAADSEVAVIVLSFLVILDVTELDLAVDLLKSPVTSWNKLLAHVSAEWLIAVAQPPTDQGDEKLLADMCARLVESVASFLMTNPAIMCNTISSMYNSLSSTPRSSSAALVIILVTDSLIRQSSAEDMRLKLQKQLVYMISHLSLNKHIVHSKRHGAAKSEASVQEPHSREAKIVNYLSQLAKARTLSSDILVDVLGQLNLASVPGKLKDVEFWDLADTDSPEDNWLRIMTTAINFLLDLSARKSAAFSAMGKGVFDTFFKVLDDVRSVARFLCMLWMASNEQGVSLVQKAHILQFSQVYFNSLSDSEVATLVNNPSPVLPCLLILLSSPHERVREVAFTILASLARDSLSPGENFKWFANSLLQYRQEVTKDHEFLAQVLKTILEDEANLLSSPAKKRRRTSSKPPPHSLAMTYLLDIITSPLTTTSIRSRLLAVLHKLDTAESFLPLMPLLRQLLAKAVMQTSPTKNSQAPMARPETLSVGEREVVVWLLKRFTASVAGCVEGNSDALHALLEAISCPCAGRTNEETVQMLAVARLKKKFMAALPYSSRQAVLTKLLDVLSTSHNVEVGRSCRKTIKHMAMESSLIVDELKSVLTTSSVTTVREAKRQKSSQNSELDSLAWKRIVILLEMIQSKKKVTNAVLIVPVAFQVLGRVLEIEQKGSGEYIKQLLLGTVHFICSKHPDVSGDSAADAVKGEHLNMDLIVQCIRSSDNPHTHQQALMLLSTAAKISPDLLLHNMMTVFTFMGANILRQDDAYSFHVIGRILENVIPALVMACEEKSRDKMTTRTNSSKPLAAAKNVQSEDMMSAVLRVFVDAIPHIPAHRKIMLFDKLMTVVGAEKYLWRLILLFIESVTVRSSKQSVEEKVDTVPDEDKPSGPVTTSDLEFLTSLCEKFSGPQLLQCFYQAVTYVIQLPEEKQGAVQAGKEAPNFEDLNPDVEIFSVNYHTAKQLRHFKFALVYILNHLVSSQHLVSQLAEMEPSSFLATYQSVMEAVLQFIGQVTHSHDSHKDEHTSRFWRLLLHKSHDLLDHLVNLLPDSMFLDVVLGLMSHSLPLVQRRAMELLNTKLQHYKEGLSPSQVEKLLSITTKLQSIVHKTLLKGTKTNSKDEEVVNGQTALYSLKVLCRILGEKNHKHFIEVLKVCVKVLTRHHDNGVVSATAMLCIAEVVSCVKLHCIQLLGDFMPQVISQLQSEDITRHEVLLLAAVSSLQKIIESVPLFLSPYLLEIIVQICIINSLIGSQADSQKPVVGQKVKLICSTIATVTPTRTFLPVLEKSFMALQDKMASCAQCAMSMLKDHIVKMSKDDLTTFSQDLLKFFFTCFDIRATHQEIREADLDVIEATVIDAFVTLVFKLSEAQFKPMLLQIYGWATGEDTNHDRVLVFYRLCDSLAEKLKNLFTLFAGHFLKHSAEMLDINNKSKNKCKFFGKGKNARRKSCRLLCYIVDCLQKTFSFDTEGFVTKERFDVVMQSLVDQLENTLGKDQVNDDRITNHVVPCLASLAMAAHDDSLWKDMNYQILLKTRHESPKVRIWALCAVDAFHKQLGEDYTQLVPETIPFMAELMEDEVDDVEKYTHKVLAAMEVSVGENLQEYF</sequence>
<accession>A0A8S3YQB3</accession>
<dbReference type="PANTHER" id="PTHR13457:SF1">
    <property type="entry name" value="HEAT REPEAT-CONTAINING PROTEIN 1"/>
    <property type="match status" value="1"/>
</dbReference>
<comment type="similarity">
    <text evidence="2 7">Belongs to the HEATR1/UTP10 family.</text>
</comment>
<keyword evidence="5 7" id="KW-0539">Nucleus</keyword>
<dbReference type="OrthoDB" id="31183at2759"/>
<dbReference type="InterPro" id="IPR040191">
    <property type="entry name" value="UTP10"/>
</dbReference>
<keyword evidence="10" id="KW-1185">Reference proteome</keyword>
<dbReference type="GO" id="GO:0034455">
    <property type="term" value="C:t-UTP complex"/>
    <property type="evidence" value="ECO:0007669"/>
    <property type="project" value="TreeGrafter"/>
</dbReference>
<keyword evidence="6 7" id="KW-0687">Ribonucleoprotein</keyword>
<dbReference type="Proteomes" id="UP000678393">
    <property type="component" value="Unassembled WGS sequence"/>
</dbReference>
<evidence type="ECO:0000256" key="5">
    <source>
        <dbReference type="ARBA" id="ARBA00023242"/>
    </source>
</evidence>
<evidence type="ECO:0000256" key="3">
    <source>
        <dbReference type="ARBA" id="ARBA00022517"/>
    </source>
</evidence>
<keyword evidence="4 7" id="KW-0698">rRNA processing</keyword>
<dbReference type="EMBL" id="CAJHNH020000269">
    <property type="protein sequence ID" value="CAG5116526.1"/>
    <property type="molecule type" value="Genomic_DNA"/>
</dbReference>
<evidence type="ECO:0000256" key="2">
    <source>
        <dbReference type="ARBA" id="ARBA00010559"/>
    </source>
</evidence>
<dbReference type="InterPro" id="IPR056473">
    <property type="entry name" value="HEAT_Utp10/HEAT1"/>
</dbReference>